<comment type="caution">
    <text evidence="1">The sequence shown here is derived from an EMBL/GenBank/DDBJ whole genome shotgun (WGS) entry which is preliminary data.</text>
</comment>
<evidence type="ECO:0000313" key="2">
    <source>
        <dbReference type="Proteomes" id="UP001652461"/>
    </source>
</evidence>
<gene>
    <name evidence="1" type="ORF">OCV63_01750</name>
</gene>
<evidence type="ECO:0000313" key="1">
    <source>
        <dbReference type="EMBL" id="MCU6695620.1"/>
    </source>
</evidence>
<keyword evidence="2" id="KW-1185">Reference proteome</keyword>
<dbReference type="EMBL" id="JAOQKC010000002">
    <property type="protein sequence ID" value="MCU6695620.1"/>
    <property type="molecule type" value="Genomic_DNA"/>
</dbReference>
<name>A0ABT2RUC5_9FIRM</name>
<proteinExistence type="predicted"/>
<accession>A0ABT2RUC5</accession>
<dbReference type="RefSeq" id="WP_158361709.1">
    <property type="nucleotide sequence ID" value="NZ_JAOQKC010000002.1"/>
</dbReference>
<organism evidence="1 2">
    <name type="scientific">Laedolimicola ammoniilytica</name>
    <dbReference type="NCBI Taxonomy" id="2981771"/>
    <lineage>
        <taxon>Bacteria</taxon>
        <taxon>Bacillati</taxon>
        <taxon>Bacillota</taxon>
        <taxon>Clostridia</taxon>
        <taxon>Lachnospirales</taxon>
        <taxon>Lachnospiraceae</taxon>
        <taxon>Laedolimicola</taxon>
    </lineage>
</organism>
<protein>
    <submittedName>
        <fullName evidence="1">Uncharacterized protein</fullName>
    </submittedName>
</protein>
<sequence>MTIKEYMKAGRVEGDASTLKRVACVDIAFINRKGERDETQLTVTHHLLTEAGKEELSELFSSLAAELNACKTKIMYIGVVASADTEEELHELGY</sequence>
<reference evidence="1 2" key="1">
    <citation type="journal article" date="2021" name="ISME Commun">
        <title>Automated analysis of genomic sequences facilitates high-throughput and comprehensive description of bacteria.</title>
        <authorList>
            <person name="Hitch T.C.A."/>
        </authorList>
    </citation>
    <scope>NUCLEOTIDE SEQUENCE [LARGE SCALE GENOMIC DNA]</scope>
    <source>
        <strain evidence="1 2">Sanger_04</strain>
    </source>
</reference>
<dbReference type="Proteomes" id="UP001652461">
    <property type="component" value="Unassembled WGS sequence"/>
</dbReference>